<feature type="chain" id="PRO_5047237901" description="Secreted protein" evidence="1">
    <location>
        <begin position="26"/>
        <end position="92"/>
    </location>
</feature>
<dbReference type="EMBL" id="BAAABY010000057">
    <property type="protein sequence ID" value="GAA0496866.1"/>
    <property type="molecule type" value="Genomic_DNA"/>
</dbReference>
<comment type="caution">
    <text evidence="2">The sequence shown here is derived from an EMBL/GenBank/DDBJ whole genome shotgun (WGS) entry which is preliminary data.</text>
</comment>
<protein>
    <recommendedName>
        <fullName evidence="4">Secreted protein</fullName>
    </recommendedName>
</protein>
<gene>
    <name evidence="2" type="ORF">GCM10010361_73020</name>
</gene>
<accession>A0ABN1BFX0</accession>
<evidence type="ECO:0000313" key="2">
    <source>
        <dbReference type="EMBL" id="GAA0496866.1"/>
    </source>
</evidence>
<evidence type="ECO:0000256" key="1">
    <source>
        <dbReference type="SAM" id="SignalP"/>
    </source>
</evidence>
<evidence type="ECO:0000313" key="3">
    <source>
        <dbReference type="Proteomes" id="UP001500909"/>
    </source>
</evidence>
<dbReference type="RefSeq" id="WP_346099821.1">
    <property type="nucleotide sequence ID" value="NZ_BAAABY010000057.1"/>
</dbReference>
<organism evidence="2 3">
    <name type="scientific">Streptomyces olivaceiscleroticus</name>
    <dbReference type="NCBI Taxonomy" id="68245"/>
    <lineage>
        <taxon>Bacteria</taxon>
        <taxon>Bacillati</taxon>
        <taxon>Actinomycetota</taxon>
        <taxon>Actinomycetes</taxon>
        <taxon>Kitasatosporales</taxon>
        <taxon>Streptomycetaceae</taxon>
        <taxon>Streptomyces</taxon>
    </lineage>
</organism>
<keyword evidence="1" id="KW-0732">Signal</keyword>
<feature type="signal peptide" evidence="1">
    <location>
        <begin position="1"/>
        <end position="25"/>
    </location>
</feature>
<dbReference type="Proteomes" id="UP001500909">
    <property type="component" value="Unassembled WGS sequence"/>
</dbReference>
<sequence length="92" mass="9208">MKLVKTAAILAGSVVVLVGATPAFADASPTTSPHMSLNGGVYDALARTRGEEVDPVLDRLAETAGAVKHGNADKLVDGATGLVGNAPLVSLK</sequence>
<reference evidence="2 3" key="1">
    <citation type="journal article" date="2019" name="Int. J. Syst. Evol. Microbiol.">
        <title>The Global Catalogue of Microorganisms (GCM) 10K type strain sequencing project: providing services to taxonomists for standard genome sequencing and annotation.</title>
        <authorList>
            <consortium name="The Broad Institute Genomics Platform"/>
            <consortium name="The Broad Institute Genome Sequencing Center for Infectious Disease"/>
            <person name="Wu L."/>
            <person name="Ma J."/>
        </authorList>
    </citation>
    <scope>NUCLEOTIDE SEQUENCE [LARGE SCALE GENOMIC DNA]</scope>
    <source>
        <strain evidence="2 3">JCM 4805</strain>
    </source>
</reference>
<evidence type="ECO:0008006" key="4">
    <source>
        <dbReference type="Google" id="ProtNLM"/>
    </source>
</evidence>
<proteinExistence type="predicted"/>
<name>A0ABN1BFX0_9ACTN</name>
<keyword evidence="3" id="KW-1185">Reference proteome</keyword>